<keyword evidence="1" id="KW-1133">Transmembrane helix</keyword>
<dbReference type="OrthoDB" id="2661047at2"/>
<name>A0A3S9ABR1_9BACL</name>
<keyword evidence="1" id="KW-0812">Transmembrane</keyword>
<dbReference type="RefSeq" id="WP_126019482.1">
    <property type="nucleotide sequence ID" value="NZ_CP034437.1"/>
</dbReference>
<feature type="transmembrane region" description="Helical" evidence="1">
    <location>
        <begin position="12"/>
        <end position="29"/>
    </location>
</feature>
<evidence type="ECO:0000256" key="1">
    <source>
        <dbReference type="SAM" id="Phobius"/>
    </source>
</evidence>
<dbReference type="Proteomes" id="UP000272528">
    <property type="component" value="Chromosome"/>
</dbReference>
<proteinExistence type="predicted"/>
<accession>A0A3S9ABR1</accession>
<keyword evidence="1" id="KW-0472">Membrane</keyword>
<dbReference type="EMBL" id="CP034437">
    <property type="protein sequence ID" value="AZN43172.1"/>
    <property type="molecule type" value="Genomic_DNA"/>
</dbReference>
<evidence type="ECO:0000313" key="3">
    <source>
        <dbReference type="Proteomes" id="UP000272528"/>
    </source>
</evidence>
<sequence>MPAKYRRQSQGGILAVVLLLLSLVTWTLWHNRHVPVTSSGDLAVSHDFEQVWKWSNTSYVGGAGMAHWSFRWDGGAKAEGIERLAAALGFTLATGLNGDAPVDITATNDTDRLKLWVRSKPVGQLGDTADKPYELVLLLDTVRGTDDKKIADEVKKVENAAIAAGLLLQGGFTVRGEMVQANAPDRIAAAAGAAELEAYDDSHTSSLTYYSESLQSGVQSGAAKVNLQIAGALTTGQAARELIIGVPLITGDYTEQE</sequence>
<dbReference type="Pfam" id="PF08680">
    <property type="entry name" value="DUF1779"/>
    <property type="match status" value="1"/>
</dbReference>
<evidence type="ECO:0008006" key="4">
    <source>
        <dbReference type="Google" id="ProtNLM"/>
    </source>
</evidence>
<protein>
    <recommendedName>
        <fullName evidence="4">TATA-box binding protein</fullName>
    </recommendedName>
</protein>
<dbReference type="AlphaFoldDB" id="A0A3S9ABR1"/>
<reference evidence="3" key="1">
    <citation type="submission" date="2018-12" db="EMBL/GenBank/DDBJ databases">
        <title>Genome sequence of Peanibacillus sp.</title>
        <authorList>
            <person name="Subramani G."/>
            <person name="Srinivasan S."/>
            <person name="Kim M.K."/>
        </authorList>
    </citation>
    <scope>NUCLEOTIDE SEQUENCE [LARGE SCALE GENOMIC DNA]</scope>
    <source>
        <strain evidence="3">18JY67-1</strain>
    </source>
</reference>
<evidence type="ECO:0000313" key="2">
    <source>
        <dbReference type="EMBL" id="AZN43172.1"/>
    </source>
</evidence>
<dbReference type="Gene3D" id="3.30.360.40">
    <property type="entry name" value="YwmB-like"/>
    <property type="match status" value="1"/>
</dbReference>
<gene>
    <name evidence="2" type="ORF">EJC50_28305</name>
</gene>
<dbReference type="SUPFAM" id="SSF143842">
    <property type="entry name" value="YwmB-like"/>
    <property type="match status" value="1"/>
</dbReference>
<dbReference type="InterPro" id="IPR014794">
    <property type="entry name" value="DUF1779"/>
</dbReference>
<dbReference type="InterPro" id="IPR036209">
    <property type="entry name" value="YwmB-like_sf"/>
</dbReference>
<keyword evidence="3" id="KW-1185">Reference proteome</keyword>
<dbReference type="KEGG" id="palb:EJC50_28305"/>
<organism evidence="2 3">
    <name type="scientific">Paenibacillus albus</name>
    <dbReference type="NCBI Taxonomy" id="2495582"/>
    <lineage>
        <taxon>Bacteria</taxon>
        <taxon>Bacillati</taxon>
        <taxon>Bacillota</taxon>
        <taxon>Bacilli</taxon>
        <taxon>Bacillales</taxon>
        <taxon>Paenibacillaceae</taxon>
        <taxon>Paenibacillus</taxon>
    </lineage>
</organism>